<dbReference type="Proteomes" id="UP000711047">
    <property type="component" value="Unassembled WGS sequence"/>
</dbReference>
<feature type="signal peptide" evidence="1">
    <location>
        <begin position="1"/>
        <end position="25"/>
    </location>
</feature>
<comment type="caution">
    <text evidence="2">The sequence shown here is derived from an EMBL/GenBank/DDBJ whole genome shotgun (WGS) entry which is preliminary data.</text>
</comment>
<dbReference type="RefSeq" id="WP_173139577.1">
    <property type="nucleotide sequence ID" value="NZ_JABMKX010000019.1"/>
</dbReference>
<keyword evidence="1" id="KW-0732">Signal</keyword>
<keyword evidence="3" id="KW-1185">Reference proteome</keyword>
<dbReference type="EMBL" id="JABMKX010000019">
    <property type="protein sequence ID" value="NQX48944.1"/>
    <property type="molecule type" value="Genomic_DNA"/>
</dbReference>
<evidence type="ECO:0000313" key="2">
    <source>
        <dbReference type="EMBL" id="NQX48944.1"/>
    </source>
</evidence>
<evidence type="ECO:0000313" key="3">
    <source>
        <dbReference type="Proteomes" id="UP000711047"/>
    </source>
</evidence>
<protein>
    <recommendedName>
        <fullName evidence="4">Secreted protein</fullName>
    </recommendedName>
</protein>
<evidence type="ECO:0000256" key="1">
    <source>
        <dbReference type="SAM" id="SignalP"/>
    </source>
</evidence>
<organism evidence="2 3">
    <name type="scientific">Paenibacillus tritici</name>
    <dbReference type="NCBI Taxonomy" id="1873425"/>
    <lineage>
        <taxon>Bacteria</taxon>
        <taxon>Bacillati</taxon>
        <taxon>Bacillota</taxon>
        <taxon>Bacilli</taxon>
        <taxon>Bacillales</taxon>
        <taxon>Paenibacillaceae</taxon>
        <taxon>Paenibacillus</taxon>
    </lineage>
</organism>
<gene>
    <name evidence="2" type="ORF">HQN87_26840</name>
</gene>
<proteinExistence type="predicted"/>
<feature type="chain" id="PRO_5046639772" description="Secreted protein" evidence="1">
    <location>
        <begin position="26"/>
        <end position="168"/>
    </location>
</feature>
<reference evidence="2 3" key="1">
    <citation type="submission" date="2020-05" db="EMBL/GenBank/DDBJ databases">
        <title>Paenibacillus glebae, sp. nov., Paenibacillus humi sp. nov., Paenibacillus pedi sp. nov., Paenibacillus terrestris sp. nov. and Paenibacillus terricola sp. nov., isolated from a forest top soil sample.</title>
        <authorList>
            <person name="Qi S."/>
            <person name="Carlier A."/>
            <person name="Cnockaert M."/>
            <person name="Vandamme P."/>
        </authorList>
    </citation>
    <scope>NUCLEOTIDE SEQUENCE [LARGE SCALE GENOMIC DNA]</scope>
    <source>
        <strain evidence="2 3">LMG 29502</strain>
    </source>
</reference>
<sequence>MKIKKFLSVLLISAVVMIPSASAFAEENVQLSEFSPASVGVGDSESTAISLILNGEGGVLGGVTYDLFIQNGTEQDWFKWTNTTTGYVRANALIGGFPGNGPTRAAVIIKKDGYGDTGPIYVDQANTSERQNFANLVIAPGSTVYVRVDSPNNPNMSQYHFVFFALPL</sequence>
<evidence type="ECO:0008006" key="4">
    <source>
        <dbReference type="Google" id="ProtNLM"/>
    </source>
</evidence>
<accession>A0ABX2DZD4</accession>
<name>A0ABX2DZD4_9BACL</name>